<dbReference type="Proteomes" id="UP000008204">
    <property type="component" value="Chromosome"/>
</dbReference>
<gene>
    <name evidence="1" type="ordered locus">PCC8801_0630</name>
</gene>
<organism evidence="1 2">
    <name type="scientific">Rippkaea orientalis (strain PCC 8801 / RF-1)</name>
    <name type="common">Cyanothece sp. (strain PCC 8801)</name>
    <dbReference type="NCBI Taxonomy" id="41431"/>
    <lineage>
        <taxon>Bacteria</taxon>
        <taxon>Bacillati</taxon>
        <taxon>Cyanobacteriota</taxon>
        <taxon>Cyanophyceae</taxon>
        <taxon>Oscillatoriophycideae</taxon>
        <taxon>Chroococcales</taxon>
        <taxon>Aphanothecaceae</taxon>
        <taxon>Rippkaea</taxon>
        <taxon>Rippkaea orientalis</taxon>
    </lineage>
</organism>
<evidence type="ECO:0000313" key="2">
    <source>
        <dbReference type="Proteomes" id="UP000008204"/>
    </source>
</evidence>
<dbReference type="OrthoDB" id="7058238at2"/>
<dbReference type="eggNOG" id="ENOG502Z8GC">
    <property type="taxonomic scope" value="Bacteria"/>
</dbReference>
<proteinExistence type="predicted"/>
<dbReference type="HOGENOM" id="CLU_078431_1_0_3"/>
<evidence type="ECO:0008006" key="3">
    <source>
        <dbReference type="Google" id="ProtNLM"/>
    </source>
</evidence>
<dbReference type="AlphaFoldDB" id="B7JXG1"/>
<dbReference type="STRING" id="41431.PCC8801_0630"/>
<dbReference type="RefSeq" id="WP_012593995.1">
    <property type="nucleotide sequence ID" value="NC_011726.1"/>
</dbReference>
<keyword evidence="2" id="KW-1185">Reference proteome</keyword>
<reference evidence="2" key="1">
    <citation type="journal article" date="2011" name="MBio">
        <title>Novel metabolic attributes of the genus Cyanothece, comprising a group of unicellular nitrogen-fixing Cyanobacteria.</title>
        <authorList>
            <person name="Bandyopadhyay A."/>
            <person name="Elvitigala T."/>
            <person name="Welsh E."/>
            <person name="Stockel J."/>
            <person name="Liberton M."/>
            <person name="Min H."/>
            <person name="Sherman L.A."/>
            <person name="Pakrasi H.B."/>
        </authorList>
    </citation>
    <scope>NUCLEOTIDE SEQUENCE [LARGE SCALE GENOMIC DNA]</scope>
    <source>
        <strain evidence="2">PCC 8801</strain>
    </source>
</reference>
<protein>
    <recommendedName>
        <fullName evidence="3">DUF4435 domain-containing protein</fullName>
    </recommendedName>
</protein>
<sequence length="305" mass="35799">MQEYLNANFFANQIRMRRSSYEGTFIIVEGRYDRLVYGNIFNEEKCDFTVSYGKEKAIDIIKILNKDNLDGVLAIVDADFSRLEENHESLLNVLLTDEHDLETMMIKSPAFDKLMKERGGEQKIQKFTQDIRNHLLKTGKNIGYLRWISLQNNLALKFEGLNYSKFVNNETLLIDDIIKFIKTVKDHSQKPNLDEINIKQKIEKLENNNHDLWQICCGHDLICILSIGLCKKWGSWDTNKVKPEDLERELRLAYEKDFFTTTELYQLIQHWENNNSPYKILYLDGNKTEIYQAVTNHVQQNSSNS</sequence>
<dbReference type="KEGG" id="cyp:PCC8801_0630"/>
<evidence type="ECO:0000313" key="1">
    <source>
        <dbReference type="EMBL" id="ACK64718.1"/>
    </source>
</evidence>
<accession>B7JXG1</accession>
<dbReference type="EMBL" id="CP001287">
    <property type="protein sequence ID" value="ACK64718.1"/>
    <property type="molecule type" value="Genomic_DNA"/>
</dbReference>
<name>B7JXG1_RIPO1</name>